<sequence length="267" mass="29587">MDALKFMCLVTYVMLIVKKENMIPEIGKDNVSVPGLNTERIIDILNNNEIMAKIFPLDNHSNVRVEMLKFLGGQEVNVIDNLVAELKKIKNAKGGNPAQNKLTIFDILQNIELFKKLFAMKEYADVKMKSYFGVDFGQLKNEIVDEINKNNAQIDQETSIFSSVVPKSVSNALMAVYKVGLRKANDQMGSVNVDIQKQADRMMKAPGSSETESTALGLFRKAINMAPKPVVYGLAGGKVVANRFSSYFRKTNSDAPTNSEVAVTPNN</sequence>
<protein>
    <submittedName>
        <fullName evidence="1">Uncharacterized protein</fullName>
    </submittedName>
</protein>
<name>A0AAV0XBG9_9HEMI</name>
<dbReference type="Proteomes" id="UP001160148">
    <property type="component" value="Unassembled WGS sequence"/>
</dbReference>
<proteinExistence type="predicted"/>
<keyword evidence="2" id="KW-1185">Reference proteome</keyword>
<evidence type="ECO:0000313" key="1">
    <source>
        <dbReference type="EMBL" id="CAI6365700.1"/>
    </source>
</evidence>
<gene>
    <name evidence="1" type="ORF">MEUPH1_LOCUS20382</name>
</gene>
<evidence type="ECO:0000313" key="2">
    <source>
        <dbReference type="Proteomes" id="UP001160148"/>
    </source>
</evidence>
<comment type="caution">
    <text evidence="1">The sequence shown here is derived from an EMBL/GenBank/DDBJ whole genome shotgun (WGS) entry which is preliminary data.</text>
</comment>
<dbReference type="EMBL" id="CARXXK010000004">
    <property type="protein sequence ID" value="CAI6365700.1"/>
    <property type="molecule type" value="Genomic_DNA"/>
</dbReference>
<organism evidence="1 2">
    <name type="scientific">Macrosiphum euphorbiae</name>
    <name type="common">potato aphid</name>
    <dbReference type="NCBI Taxonomy" id="13131"/>
    <lineage>
        <taxon>Eukaryota</taxon>
        <taxon>Metazoa</taxon>
        <taxon>Ecdysozoa</taxon>
        <taxon>Arthropoda</taxon>
        <taxon>Hexapoda</taxon>
        <taxon>Insecta</taxon>
        <taxon>Pterygota</taxon>
        <taxon>Neoptera</taxon>
        <taxon>Paraneoptera</taxon>
        <taxon>Hemiptera</taxon>
        <taxon>Sternorrhyncha</taxon>
        <taxon>Aphidomorpha</taxon>
        <taxon>Aphidoidea</taxon>
        <taxon>Aphididae</taxon>
        <taxon>Macrosiphini</taxon>
        <taxon>Macrosiphum</taxon>
    </lineage>
</organism>
<accession>A0AAV0XBG9</accession>
<dbReference type="AlphaFoldDB" id="A0AAV0XBG9"/>
<reference evidence="1 2" key="1">
    <citation type="submission" date="2023-01" db="EMBL/GenBank/DDBJ databases">
        <authorList>
            <person name="Whitehead M."/>
        </authorList>
    </citation>
    <scope>NUCLEOTIDE SEQUENCE [LARGE SCALE GENOMIC DNA]</scope>
</reference>